<evidence type="ECO:0000259" key="2">
    <source>
        <dbReference type="Pfam" id="PF06580"/>
    </source>
</evidence>
<organism evidence="3 4">
    <name type="scientific">Leptospira yasudae</name>
    <dbReference type="NCBI Taxonomy" id="2202201"/>
    <lineage>
        <taxon>Bacteria</taxon>
        <taxon>Pseudomonadati</taxon>
        <taxon>Spirochaetota</taxon>
        <taxon>Spirochaetia</taxon>
        <taxon>Leptospirales</taxon>
        <taxon>Leptospiraceae</taxon>
        <taxon>Leptospira</taxon>
    </lineage>
</organism>
<keyword evidence="1" id="KW-0472">Membrane</keyword>
<reference evidence="4" key="1">
    <citation type="submission" date="2018-05" db="EMBL/GenBank/DDBJ databases">
        <title>Leptospira yasudae sp. nov. and Leptospira stimsonii sp. nov., two pathogenic species of the genus Leptospira isolated from environmental sources.</title>
        <authorList>
            <person name="Casanovas-Massana A."/>
            <person name="Hamond C."/>
            <person name="Santos L.A."/>
            <person name="Hacker K.P."/>
            <person name="Balassiano I."/>
            <person name="Medeiros M.A."/>
            <person name="Reis M.G."/>
            <person name="Ko A.I."/>
            <person name="Wunder E.A."/>
        </authorList>
    </citation>
    <scope>NUCLEOTIDE SEQUENCE [LARGE SCALE GENOMIC DNA]</scope>
    <source>
        <strain evidence="4">B21</strain>
    </source>
</reference>
<dbReference type="EMBL" id="QHCR01000003">
    <property type="protein sequence ID" value="RHX80753.1"/>
    <property type="molecule type" value="Genomic_DNA"/>
</dbReference>
<feature type="transmembrane region" description="Helical" evidence="1">
    <location>
        <begin position="35"/>
        <end position="56"/>
    </location>
</feature>
<proteinExistence type="predicted"/>
<dbReference type="Pfam" id="PF06580">
    <property type="entry name" value="His_kinase"/>
    <property type="match status" value="1"/>
</dbReference>
<keyword evidence="4" id="KW-1185">Reference proteome</keyword>
<keyword evidence="1" id="KW-0812">Transmembrane</keyword>
<dbReference type="PANTHER" id="PTHR34220:SF7">
    <property type="entry name" value="SENSOR HISTIDINE KINASE YPDA"/>
    <property type="match status" value="1"/>
</dbReference>
<accession>A0ABX9M4W1</accession>
<reference evidence="3 4" key="2">
    <citation type="journal article" date="2020" name="Int. J. Syst. Evol. Microbiol.">
        <title>Leptospira yasudae sp. nov. and Leptospira stimsonii sp. nov., two new species of the pathogenic group isolated from environmental sources.</title>
        <authorList>
            <person name="Casanovas-Massana A."/>
            <person name="Hamond C."/>
            <person name="Santos L.A."/>
            <person name="de Oliveira D."/>
            <person name="Hacker K.P."/>
            <person name="Balassiano I."/>
            <person name="Costa F."/>
            <person name="Medeiros M.A."/>
            <person name="Reis M.G."/>
            <person name="Ko A.I."/>
            <person name="Wunder E.A."/>
        </authorList>
    </citation>
    <scope>NUCLEOTIDE SEQUENCE [LARGE SCALE GENOMIC DNA]</scope>
    <source>
        <strain evidence="3 4">B21</strain>
    </source>
</reference>
<evidence type="ECO:0000313" key="4">
    <source>
        <dbReference type="Proteomes" id="UP000285569"/>
    </source>
</evidence>
<name>A0ABX9M4W1_9LEPT</name>
<dbReference type="InterPro" id="IPR050640">
    <property type="entry name" value="Bact_2-comp_sensor_kinase"/>
</dbReference>
<evidence type="ECO:0000313" key="3">
    <source>
        <dbReference type="EMBL" id="RHX80753.1"/>
    </source>
</evidence>
<dbReference type="InterPro" id="IPR036890">
    <property type="entry name" value="HATPase_C_sf"/>
</dbReference>
<dbReference type="Gene3D" id="3.30.565.10">
    <property type="entry name" value="Histidine kinase-like ATPase, C-terminal domain"/>
    <property type="match status" value="1"/>
</dbReference>
<keyword evidence="1" id="KW-1133">Transmembrane helix</keyword>
<protein>
    <recommendedName>
        <fullName evidence="2">Signal transduction histidine kinase internal region domain-containing protein</fullName>
    </recommendedName>
</protein>
<dbReference type="InterPro" id="IPR010559">
    <property type="entry name" value="Sig_transdc_His_kin_internal"/>
</dbReference>
<dbReference type="SUPFAM" id="SSF55874">
    <property type="entry name" value="ATPase domain of HSP90 chaperone/DNA topoisomerase II/histidine kinase"/>
    <property type="match status" value="1"/>
</dbReference>
<dbReference type="PANTHER" id="PTHR34220">
    <property type="entry name" value="SENSOR HISTIDINE KINASE YPDA"/>
    <property type="match status" value="1"/>
</dbReference>
<feature type="transmembrane region" description="Helical" evidence="1">
    <location>
        <begin position="62"/>
        <end position="84"/>
    </location>
</feature>
<dbReference type="Proteomes" id="UP000285569">
    <property type="component" value="Unassembled WGS sequence"/>
</dbReference>
<evidence type="ECO:0000256" key="1">
    <source>
        <dbReference type="SAM" id="Phobius"/>
    </source>
</evidence>
<gene>
    <name evidence="3" type="ORF">DLM77_07660</name>
</gene>
<feature type="domain" description="Signal transduction histidine kinase internal region" evidence="2">
    <location>
        <begin position="121"/>
        <end position="189"/>
    </location>
</feature>
<comment type="caution">
    <text evidence="3">The sequence shown here is derived from an EMBL/GenBank/DDBJ whole genome shotgun (WGS) entry which is preliminary data.</text>
</comment>
<sequence>MCAVFFDARKLPSLKMVSMEKRGALFFLFFDRKGIFFSNLLLFSLAGSGIYFSFLQSPRTSAHLYVTLILLFMPLHFVFVSFLIRNALQGRFKNSDANTKGFEPGNVSPDREFLGSRIYNLRMTPHFLFNSLMTLRIYMESEREDAVEYLDSLSNMLRYSFRFVDRDRVSLREELDFTLSYFDLVKNKAKHPFRILIKKEVGMEIGKVFVPPFLIQTLVENSVKHAVMKSKHSIVIEVEIGWEFEDRIRITVQDNGPGARIAGDDLEEGTFFYLRRRLKEICTEADLRIQSEIGNGFKTEISLYDASLLEARSKIYS</sequence>